<comment type="similarity">
    <text evidence="1">Belongs to the protein kinase superfamily. STE Ser/Thr protein kinase family. STE20 subfamily.</text>
</comment>
<dbReference type="EC" id="2.7.11.1" evidence="2"/>
<accession>A0A5B8MSC1</accession>
<evidence type="ECO:0000256" key="3">
    <source>
        <dbReference type="ARBA" id="ARBA00022527"/>
    </source>
</evidence>
<evidence type="ECO:0000256" key="8">
    <source>
        <dbReference type="ARBA" id="ARBA00047899"/>
    </source>
</evidence>
<dbReference type="PROSITE" id="PS00107">
    <property type="entry name" value="PROTEIN_KINASE_ATP"/>
    <property type="match status" value="1"/>
</dbReference>
<evidence type="ECO:0000256" key="7">
    <source>
        <dbReference type="ARBA" id="ARBA00022840"/>
    </source>
</evidence>
<keyword evidence="7 10" id="KW-0067">ATP-binding</keyword>
<comment type="catalytic activity">
    <reaction evidence="8">
        <text>L-threonyl-[protein] + ATP = O-phospho-L-threonyl-[protein] + ADP + H(+)</text>
        <dbReference type="Rhea" id="RHEA:46608"/>
        <dbReference type="Rhea" id="RHEA-COMP:11060"/>
        <dbReference type="Rhea" id="RHEA-COMP:11605"/>
        <dbReference type="ChEBI" id="CHEBI:15378"/>
        <dbReference type="ChEBI" id="CHEBI:30013"/>
        <dbReference type="ChEBI" id="CHEBI:30616"/>
        <dbReference type="ChEBI" id="CHEBI:61977"/>
        <dbReference type="ChEBI" id="CHEBI:456216"/>
        <dbReference type="EC" id="2.7.11.1"/>
    </reaction>
</comment>
<dbReference type="OrthoDB" id="248923at2759"/>
<keyword evidence="14" id="KW-1185">Reference proteome</keyword>
<evidence type="ECO:0000256" key="5">
    <source>
        <dbReference type="ARBA" id="ARBA00022741"/>
    </source>
</evidence>
<dbReference type="SMART" id="SM00220">
    <property type="entry name" value="S_TKc"/>
    <property type="match status" value="1"/>
</dbReference>
<dbReference type="AlphaFoldDB" id="A0A5B8MSC1"/>
<dbReference type="FunFam" id="1.10.510.10:FF:000421">
    <property type="entry name" value="Serine/threonine-protein kinase PAK 6"/>
    <property type="match status" value="1"/>
</dbReference>
<feature type="compositionally biased region" description="Low complexity" evidence="11">
    <location>
        <begin position="1"/>
        <end position="27"/>
    </location>
</feature>
<evidence type="ECO:0000256" key="9">
    <source>
        <dbReference type="ARBA" id="ARBA00048679"/>
    </source>
</evidence>
<dbReference type="PROSITE" id="PS50011">
    <property type="entry name" value="PROTEIN_KINASE_DOM"/>
    <property type="match status" value="1"/>
</dbReference>
<dbReference type="Gene3D" id="1.10.510.10">
    <property type="entry name" value="Transferase(Phosphotransferase) domain 1"/>
    <property type="match status" value="1"/>
</dbReference>
<dbReference type="GO" id="GO:0004674">
    <property type="term" value="F:protein serine/threonine kinase activity"/>
    <property type="evidence" value="ECO:0007669"/>
    <property type="project" value="UniProtKB-KW"/>
</dbReference>
<dbReference type="Pfam" id="PF00069">
    <property type="entry name" value="Pkinase"/>
    <property type="match status" value="1"/>
</dbReference>
<dbReference type="InterPro" id="IPR011009">
    <property type="entry name" value="Kinase-like_dom_sf"/>
</dbReference>
<evidence type="ECO:0000256" key="11">
    <source>
        <dbReference type="SAM" id="MobiDB-lite"/>
    </source>
</evidence>
<reference evidence="13 14" key="1">
    <citation type="submission" date="2018-07" db="EMBL/GenBank/DDBJ databases">
        <title>The complete nuclear genome of the prasinophyte Chloropicon primus (CCMP1205).</title>
        <authorList>
            <person name="Pombert J.-F."/>
            <person name="Otis C."/>
            <person name="Turmel M."/>
            <person name="Lemieux C."/>
        </authorList>
    </citation>
    <scope>NUCLEOTIDE SEQUENCE [LARGE SCALE GENOMIC DNA]</scope>
    <source>
        <strain evidence="13 14">CCMP1205</strain>
    </source>
</reference>
<evidence type="ECO:0000259" key="12">
    <source>
        <dbReference type="PROSITE" id="PS50011"/>
    </source>
</evidence>
<proteinExistence type="inferred from homology"/>
<dbReference type="InterPro" id="IPR000719">
    <property type="entry name" value="Prot_kinase_dom"/>
</dbReference>
<dbReference type="SUPFAM" id="SSF56112">
    <property type="entry name" value="Protein kinase-like (PK-like)"/>
    <property type="match status" value="1"/>
</dbReference>
<evidence type="ECO:0000256" key="1">
    <source>
        <dbReference type="ARBA" id="ARBA00008874"/>
    </source>
</evidence>
<keyword evidence="3" id="KW-0723">Serine/threonine-protein kinase</keyword>
<dbReference type="Proteomes" id="UP000316726">
    <property type="component" value="Chromosome 7"/>
</dbReference>
<gene>
    <name evidence="13" type="ORF">A3770_07p47200</name>
</gene>
<evidence type="ECO:0000256" key="2">
    <source>
        <dbReference type="ARBA" id="ARBA00012513"/>
    </source>
</evidence>
<dbReference type="PANTHER" id="PTHR48012">
    <property type="entry name" value="STERILE20-LIKE KINASE, ISOFORM B-RELATED"/>
    <property type="match status" value="1"/>
</dbReference>
<dbReference type="PANTHER" id="PTHR48012:SF10">
    <property type="entry name" value="FI20177P1"/>
    <property type="match status" value="1"/>
</dbReference>
<dbReference type="GO" id="GO:0005524">
    <property type="term" value="F:ATP binding"/>
    <property type="evidence" value="ECO:0007669"/>
    <property type="project" value="UniProtKB-UniRule"/>
</dbReference>
<feature type="domain" description="Protein kinase" evidence="12">
    <location>
        <begin position="44"/>
        <end position="300"/>
    </location>
</feature>
<feature type="region of interest" description="Disordered" evidence="11">
    <location>
        <begin position="1"/>
        <end position="42"/>
    </location>
</feature>
<evidence type="ECO:0000313" key="13">
    <source>
        <dbReference type="EMBL" id="QDZ22202.1"/>
    </source>
</evidence>
<evidence type="ECO:0000313" key="14">
    <source>
        <dbReference type="Proteomes" id="UP000316726"/>
    </source>
</evidence>
<organism evidence="13 14">
    <name type="scientific">Chloropicon primus</name>
    <dbReference type="NCBI Taxonomy" id="1764295"/>
    <lineage>
        <taxon>Eukaryota</taxon>
        <taxon>Viridiplantae</taxon>
        <taxon>Chlorophyta</taxon>
        <taxon>Chloropicophyceae</taxon>
        <taxon>Chloropicales</taxon>
        <taxon>Chloropicaceae</taxon>
        <taxon>Chloropicon</taxon>
    </lineage>
</organism>
<keyword evidence="5 10" id="KW-0547">Nucleotide-binding</keyword>
<evidence type="ECO:0000256" key="4">
    <source>
        <dbReference type="ARBA" id="ARBA00022679"/>
    </source>
</evidence>
<dbReference type="InterPro" id="IPR017441">
    <property type="entry name" value="Protein_kinase_ATP_BS"/>
</dbReference>
<name>A0A5B8MSC1_9CHLO</name>
<dbReference type="GO" id="GO:0005737">
    <property type="term" value="C:cytoplasm"/>
    <property type="evidence" value="ECO:0007669"/>
    <property type="project" value="TreeGrafter"/>
</dbReference>
<keyword evidence="6 13" id="KW-0418">Kinase</keyword>
<keyword evidence="4" id="KW-0808">Transferase</keyword>
<feature type="binding site" evidence="10">
    <location>
        <position position="73"/>
    </location>
    <ligand>
        <name>ATP</name>
        <dbReference type="ChEBI" id="CHEBI:30616"/>
    </ligand>
</feature>
<evidence type="ECO:0000256" key="10">
    <source>
        <dbReference type="PROSITE-ProRule" id="PRU10141"/>
    </source>
</evidence>
<dbReference type="EMBL" id="CP031040">
    <property type="protein sequence ID" value="QDZ22202.1"/>
    <property type="molecule type" value="Genomic_DNA"/>
</dbReference>
<dbReference type="STRING" id="1764295.A0A5B8MSC1"/>
<dbReference type="InterPro" id="IPR050629">
    <property type="entry name" value="STE20/SPS1-PAK"/>
</dbReference>
<evidence type="ECO:0000256" key="6">
    <source>
        <dbReference type="ARBA" id="ARBA00022777"/>
    </source>
</evidence>
<sequence length="575" mass="63705">MSSSQQQQQQPSTSSSSKSKSSPSKQQQDGDDDVDRPPDCPENLELVERLGKGSYGSVYKARDRDTGEVVAAKRIVLPRQDEEGYRAVQREISVLQECKHPNVVRYKASHKLGDRHLWIVMEYCAGGSVSDLINVTDKPLPEGLIRYVCSECLKGIEYLHSISRIHRDIKCSNILLTESGEVKLADFGVAAQLTTTMSKRNTFIGTPHWMAPEVIRESRYDGKVDIWALGISAIEMAEKYPPRWFVHPMRVLFMISKDPAPRLEDQAQWSKGFQDFVRRCLLKEARMRPKADQVSSHEFFSGDCDRKDEVRELVRENLDALYALHAPLGSTVEKDDAGGAFSWNRSRPAEPGATLESSGSLVIHDTISEDEGGGYGGTFVRVPEEEGEWGGGGKPAASQGGYAAALAAMDSSFGGDREGKGRWRAQRSLSESFEMGLKLGGVGGSANRVEIRLIDSSMVFPEGLLREELVAEGDKEEEGGRWDVARLGTKIYLARRERRGEPPLAEEDRAALTNQINECLETCSALGNLILSHNFVAAKMKVMSQDSRPKESKRLHELADSIASIVNDQLNNIMV</sequence>
<protein>
    <recommendedName>
        <fullName evidence="2">non-specific serine/threonine protein kinase</fullName>
        <ecNumber evidence="2">2.7.11.1</ecNumber>
    </recommendedName>
</protein>
<comment type="catalytic activity">
    <reaction evidence="9">
        <text>L-seryl-[protein] + ATP = O-phospho-L-seryl-[protein] + ADP + H(+)</text>
        <dbReference type="Rhea" id="RHEA:17989"/>
        <dbReference type="Rhea" id="RHEA-COMP:9863"/>
        <dbReference type="Rhea" id="RHEA-COMP:11604"/>
        <dbReference type="ChEBI" id="CHEBI:15378"/>
        <dbReference type="ChEBI" id="CHEBI:29999"/>
        <dbReference type="ChEBI" id="CHEBI:30616"/>
        <dbReference type="ChEBI" id="CHEBI:83421"/>
        <dbReference type="ChEBI" id="CHEBI:456216"/>
        <dbReference type="EC" id="2.7.11.1"/>
    </reaction>
</comment>